<dbReference type="Proteomes" id="UP000288079">
    <property type="component" value="Unassembled WGS sequence"/>
</dbReference>
<keyword evidence="4" id="KW-1185">Reference proteome</keyword>
<dbReference type="EMBL" id="BHWB01000002">
    <property type="protein sequence ID" value="GCB34134.1"/>
    <property type="molecule type" value="Genomic_DNA"/>
</dbReference>
<dbReference type="InterPro" id="IPR048911">
    <property type="entry name" value="Bflower"/>
</dbReference>
<comment type="caution">
    <text evidence="3">The sequence shown here is derived from an EMBL/GenBank/DDBJ whole genome shotgun (WGS) entry which is preliminary data.</text>
</comment>
<dbReference type="PROSITE" id="PS51257">
    <property type="entry name" value="PROKAR_LIPOPROTEIN"/>
    <property type="match status" value="1"/>
</dbReference>
<dbReference type="AlphaFoldDB" id="A0A401LRL4"/>
<name>A0A401LRL4_9BACE</name>
<evidence type="ECO:0000313" key="2">
    <source>
        <dbReference type="EMBL" id="GCB34007.1"/>
    </source>
</evidence>
<dbReference type="RefSeq" id="WP_125040262.1">
    <property type="nucleotide sequence ID" value="NZ_BHWB01000002.1"/>
</dbReference>
<feature type="domain" description="4-fold beta flower" evidence="1">
    <location>
        <begin position="34"/>
        <end position="153"/>
    </location>
</feature>
<reference evidence="3 4" key="1">
    <citation type="submission" date="2018-10" db="EMBL/GenBank/DDBJ databases">
        <title>Draft Genome Sequence of Bacteroides sp. KCTC 15687.</title>
        <authorList>
            <person name="Yu S.Y."/>
            <person name="Kim J.S."/>
            <person name="Oh B.S."/>
            <person name="Park S.H."/>
            <person name="Kang S.W."/>
            <person name="Park J.E."/>
            <person name="Choi S.H."/>
            <person name="Han K.I."/>
            <person name="Lee K.C."/>
            <person name="Eom M.K."/>
            <person name="Suh M.K."/>
            <person name="Lee D.H."/>
            <person name="Yoon H."/>
            <person name="Kim B."/>
            <person name="Yang S.J."/>
            <person name="Lee J.S."/>
            <person name="Lee J.H."/>
        </authorList>
    </citation>
    <scope>NUCLEOTIDE SEQUENCE [LARGE SCALE GENOMIC DNA]</scope>
    <source>
        <strain evidence="3 4">KCTC 15687</strain>
    </source>
</reference>
<protein>
    <recommendedName>
        <fullName evidence="1">4-fold beta flower domain-containing protein</fullName>
    </recommendedName>
</protein>
<evidence type="ECO:0000259" key="1">
    <source>
        <dbReference type="Pfam" id="PF21784"/>
    </source>
</evidence>
<gene>
    <name evidence="2" type="ORF">KGMB02408_09520</name>
    <name evidence="3" type="ORF">KGMB02408_10790</name>
</gene>
<accession>A0A401LRL4</accession>
<dbReference type="OrthoDB" id="7068845at2"/>
<dbReference type="Pfam" id="PF21784">
    <property type="entry name" value="Bflower"/>
    <property type="match status" value="1"/>
</dbReference>
<sequence>MKKLFLILFVIGGLVSGCSKDDDKPVIPQEAEVTLFDKNIKPIAYINYVDDDLTIYMWDGIPVAYLEESGLIYHFNGQFLGWYMNGVIYDKEGYAVAAKKGVVRGEIKMNETYAESVIKGVKHVKPIPHVHSLKPKTPSFRDKWSEISLTDFFLPQ</sequence>
<organism evidence="3 4">
    <name type="scientific">Bacteroides faecalis</name>
    <dbReference type="NCBI Taxonomy" id="2447885"/>
    <lineage>
        <taxon>Bacteria</taxon>
        <taxon>Pseudomonadati</taxon>
        <taxon>Bacteroidota</taxon>
        <taxon>Bacteroidia</taxon>
        <taxon>Bacteroidales</taxon>
        <taxon>Bacteroidaceae</taxon>
        <taxon>Bacteroides</taxon>
    </lineage>
</organism>
<evidence type="ECO:0000313" key="4">
    <source>
        <dbReference type="Proteomes" id="UP000288079"/>
    </source>
</evidence>
<evidence type="ECO:0000313" key="3">
    <source>
        <dbReference type="EMBL" id="GCB34134.1"/>
    </source>
</evidence>
<dbReference type="EMBL" id="BHWB01000002">
    <property type="protein sequence ID" value="GCB34007.1"/>
    <property type="molecule type" value="Genomic_DNA"/>
</dbReference>
<proteinExistence type="predicted"/>